<organism evidence="2 3">
    <name type="scientific">Auraticoccus monumenti</name>
    <dbReference type="NCBI Taxonomy" id="675864"/>
    <lineage>
        <taxon>Bacteria</taxon>
        <taxon>Bacillati</taxon>
        <taxon>Actinomycetota</taxon>
        <taxon>Actinomycetes</taxon>
        <taxon>Propionibacteriales</taxon>
        <taxon>Propionibacteriaceae</taxon>
        <taxon>Auraticoccus</taxon>
    </lineage>
</organism>
<feature type="compositionally biased region" description="Low complexity" evidence="1">
    <location>
        <begin position="315"/>
        <end position="330"/>
    </location>
</feature>
<evidence type="ECO:0000313" key="3">
    <source>
        <dbReference type="Proteomes" id="UP000198546"/>
    </source>
</evidence>
<feature type="compositionally biased region" description="Low complexity" evidence="1">
    <location>
        <begin position="186"/>
        <end position="205"/>
    </location>
</feature>
<accession>A0A1G6ZVI8</accession>
<gene>
    <name evidence="2" type="ORF">SAMN04489747_2416</name>
</gene>
<feature type="compositionally biased region" description="Basic residues" evidence="1">
    <location>
        <begin position="331"/>
        <end position="340"/>
    </location>
</feature>
<protein>
    <submittedName>
        <fullName evidence="2">Uncharacterized protein</fullName>
    </submittedName>
</protein>
<dbReference type="EMBL" id="LT629688">
    <property type="protein sequence ID" value="SDE06582.1"/>
    <property type="molecule type" value="Genomic_DNA"/>
</dbReference>
<feature type="compositionally biased region" description="Low complexity" evidence="1">
    <location>
        <begin position="34"/>
        <end position="50"/>
    </location>
</feature>
<proteinExistence type="predicted"/>
<dbReference type="AlphaFoldDB" id="A0A1G6ZVI8"/>
<feature type="compositionally biased region" description="Low complexity" evidence="1">
    <location>
        <begin position="213"/>
        <end position="243"/>
    </location>
</feature>
<evidence type="ECO:0000256" key="1">
    <source>
        <dbReference type="SAM" id="MobiDB-lite"/>
    </source>
</evidence>
<dbReference type="Proteomes" id="UP000198546">
    <property type="component" value="Chromosome i"/>
</dbReference>
<name>A0A1G6ZVI8_9ACTN</name>
<feature type="region of interest" description="Disordered" evidence="1">
    <location>
        <begin position="21"/>
        <end position="281"/>
    </location>
</feature>
<feature type="region of interest" description="Disordered" evidence="1">
    <location>
        <begin position="296"/>
        <end position="350"/>
    </location>
</feature>
<reference evidence="2 3" key="1">
    <citation type="submission" date="2016-10" db="EMBL/GenBank/DDBJ databases">
        <authorList>
            <person name="de Groot N.N."/>
        </authorList>
    </citation>
    <scope>NUCLEOTIDE SEQUENCE [LARGE SCALE GENOMIC DNA]</scope>
    <source>
        <strain evidence="2 3">MON 2.2</strain>
    </source>
</reference>
<feature type="compositionally biased region" description="Gly residues" evidence="1">
    <location>
        <begin position="305"/>
        <end position="314"/>
    </location>
</feature>
<sequence>MAGWRLALTCRLARLPDDHSERLAGCRGWGGVHSPPSGRPGRPGGDSPRGVASSVFPTATGGDSPPVAAGGAGCTRPPSGCPGGPGGESPRGVASSVFQTTARGDSSPAVAAGASCPRPQGAPAGWVATRPEWSPRPSPRRPREATCRRLLRVGRVAPRPQGAPVGDSPRVVASSAFQTTTWGESPPAAAGGARLPRPQGPRRAGVATRPEWSSRPSPRRPLGAARRGCCGWGGLPPALRAPRGPGGDSPRGVASSISQTTIGGDSLPRAGGRGGGVGVGRDGPLCLGAEGAWTGQLRPSAAGGVSTGSAGGGASSASGWSVSSSRSTTRSSRRSSRKGRSWLTTSSAPA</sequence>
<feature type="compositionally biased region" description="Gly residues" evidence="1">
    <location>
        <begin position="271"/>
        <end position="281"/>
    </location>
</feature>
<keyword evidence="3" id="KW-1185">Reference proteome</keyword>
<evidence type="ECO:0000313" key="2">
    <source>
        <dbReference type="EMBL" id="SDE06582.1"/>
    </source>
</evidence>